<reference evidence="2 3" key="1">
    <citation type="submission" date="2020-02" db="EMBL/GenBank/DDBJ databases">
        <title>Bacillus aquiflavi sp. nov., isolated from yellow water of strong flavor Chinese baijiu in Yibin region of China.</title>
        <authorList>
            <person name="Xie J."/>
        </authorList>
    </citation>
    <scope>NUCLEOTIDE SEQUENCE [LARGE SCALE GENOMIC DNA]</scope>
    <source>
        <strain evidence="2 3">3H-10</strain>
    </source>
</reference>
<dbReference type="EMBL" id="JACEIO010000023">
    <property type="protein sequence ID" value="MBA4537545.1"/>
    <property type="molecule type" value="Genomic_DNA"/>
</dbReference>
<accession>A0A6B3VXY5</accession>
<dbReference type="RefSeq" id="WP_163242196.1">
    <property type="nucleotide sequence ID" value="NZ_CP082780.1"/>
</dbReference>
<name>A0A6B3VXY5_9BACI</name>
<dbReference type="Pfam" id="PF07293">
    <property type="entry name" value="DUF1450"/>
    <property type="match status" value="1"/>
</dbReference>
<gene>
    <name evidence="2" type="ORF">G4D64_09870</name>
    <name evidence="1" type="ORF">H1Z61_10475</name>
</gene>
<keyword evidence="3" id="KW-1185">Reference proteome</keyword>
<dbReference type="AlphaFoldDB" id="A0A6B3VXY5"/>
<dbReference type="NCBIfam" id="NF010190">
    <property type="entry name" value="PRK13669.1"/>
    <property type="match status" value="1"/>
</dbReference>
<sequence length="78" mass="8871">MKPIIEFCLSNLGTYSYKAFEILEKDSNLDLVEYSCTSNCELCAESIFCLVNGEPVTGNDPEDLVKNVYLYLEENPMF</sequence>
<evidence type="ECO:0000313" key="3">
    <source>
        <dbReference type="Proteomes" id="UP000472971"/>
    </source>
</evidence>
<evidence type="ECO:0000313" key="1">
    <source>
        <dbReference type="EMBL" id="MBA4537545.1"/>
    </source>
</evidence>
<dbReference type="EMBL" id="JAAIWN010000021">
    <property type="protein sequence ID" value="NEY81802.1"/>
    <property type="molecule type" value="Genomic_DNA"/>
</dbReference>
<reference evidence="1 4" key="2">
    <citation type="submission" date="2020-07" db="EMBL/GenBank/DDBJ databases">
        <authorList>
            <person name="Feng H."/>
        </authorList>
    </citation>
    <scope>NUCLEOTIDE SEQUENCE [LARGE SCALE GENOMIC DNA]</scope>
    <source>
        <strain evidence="4">s-12</strain>
        <strain evidence="1">S-12</strain>
    </source>
</reference>
<comment type="caution">
    <text evidence="2">The sequence shown here is derived from an EMBL/GenBank/DDBJ whole genome shotgun (WGS) entry which is preliminary data.</text>
</comment>
<organism evidence="2 3">
    <name type="scientific">Bacillus aquiflavi</name>
    <dbReference type="NCBI Taxonomy" id="2672567"/>
    <lineage>
        <taxon>Bacteria</taxon>
        <taxon>Bacillati</taxon>
        <taxon>Bacillota</taxon>
        <taxon>Bacilli</taxon>
        <taxon>Bacillales</taxon>
        <taxon>Bacillaceae</taxon>
        <taxon>Bacillus</taxon>
    </lineage>
</organism>
<dbReference type="Proteomes" id="UP000472971">
    <property type="component" value="Unassembled WGS sequence"/>
</dbReference>
<evidence type="ECO:0000313" key="2">
    <source>
        <dbReference type="EMBL" id="NEY81802.1"/>
    </source>
</evidence>
<protein>
    <submittedName>
        <fullName evidence="2">DUF1450 domain-containing protein</fullName>
    </submittedName>
</protein>
<dbReference type="InterPro" id="IPR009910">
    <property type="entry name" value="DUF1450"/>
</dbReference>
<dbReference type="Proteomes" id="UP000570010">
    <property type="component" value="Unassembled WGS sequence"/>
</dbReference>
<evidence type="ECO:0000313" key="4">
    <source>
        <dbReference type="Proteomes" id="UP000570010"/>
    </source>
</evidence>
<proteinExistence type="predicted"/>